<dbReference type="EMBL" id="QGKX02000088">
    <property type="protein sequence ID" value="KAF3588064.1"/>
    <property type="molecule type" value="Genomic_DNA"/>
</dbReference>
<evidence type="ECO:0000313" key="1">
    <source>
        <dbReference type="EMBL" id="KAF3588064.1"/>
    </source>
</evidence>
<reference evidence="1" key="1">
    <citation type="submission" date="2019-12" db="EMBL/GenBank/DDBJ databases">
        <title>Genome sequencing and annotation of Brassica cretica.</title>
        <authorList>
            <person name="Studholme D.J."/>
            <person name="Sarris P."/>
        </authorList>
    </citation>
    <scope>NUCLEOTIDE SEQUENCE</scope>
    <source>
        <strain evidence="1">PFS-109/04</strain>
        <tissue evidence="1">Leaf</tissue>
    </source>
</reference>
<sequence>MFQDKFHLFTWTDERVVEEVEDLKCEVCELKADISDVRAELSTIRKESERIKLMVELARDRKFDSAELTESPVSHRCRSPAATAELRRRLTGKLAGGDGGAAAADGGPAAELRWRRFPAAARAFHARAKGGFLEARTASSGLRLRRAWCLRLRLDERNTMMGLDARDSQRLRSYGRFTKTAETKLKNMAVSGYLWLRMMVVASSTVWRTVAPARTSAPLYRKSKRPRVVPRSLVGDYQCDKRILVRAWEAHVNATRRVPNIDYAVKFTELYSKLESPFTIKLDGLSLTSKELSAIVDRSTHLPSKVLDVLIHHTRSVFQSHPVSLQSKNS</sequence>
<name>A0A8S9S833_BRACR</name>
<protein>
    <submittedName>
        <fullName evidence="1">Uncharacterized protein</fullName>
    </submittedName>
</protein>
<evidence type="ECO:0000313" key="2">
    <source>
        <dbReference type="Proteomes" id="UP000712600"/>
    </source>
</evidence>
<organism evidence="1 2">
    <name type="scientific">Brassica cretica</name>
    <name type="common">Mustard</name>
    <dbReference type="NCBI Taxonomy" id="69181"/>
    <lineage>
        <taxon>Eukaryota</taxon>
        <taxon>Viridiplantae</taxon>
        <taxon>Streptophyta</taxon>
        <taxon>Embryophyta</taxon>
        <taxon>Tracheophyta</taxon>
        <taxon>Spermatophyta</taxon>
        <taxon>Magnoliopsida</taxon>
        <taxon>eudicotyledons</taxon>
        <taxon>Gunneridae</taxon>
        <taxon>Pentapetalae</taxon>
        <taxon>rosids</taxon>
        <taxon>malvids</taxon>
        <taxon>Brassicales</taxon>
        <taxon>Brassicaceae</taxon>
        <taxon>Brassiceae</taxon>
        <taxon>Brassica</taxon>
    </lineage>
</organism>
<accession>A0A8S9S833</accession>
<dbReference type="Proteomes" id="UP000712600">
    <property type="component" value="Unassembled WGS sequence"/>
</dbReference>
<proteinExistence type="predicted"/>
<gene>
    <name evidence="1" type="ORF">F2Q69_00028807</name>
</gene>
<dbReference type="AlphaFoldDB" id="A0A8S9S833"/>
<feature type="non-terminal residue" evidence="1">
    <location>
        <position position="1"/>
    </location>
</feature>
<comment type="caution">
    <text evidence="1">The sequence shown here is derived from an EMBL/GenBank/DDBJ whole genome shotgun (WGS) entry which is preliminary data.</text>
</comment>